<dbReference type="AlphaFoldDB" id="I3STX7"/>
<accession>I3STX7</accession>
<reference evidence="1" key="1">
    <citation type="submission" date="2012-05" db="EMBL/GenBank/DDBJ databases">
        <authorList>
            <person name="Krishnakumar V."/>
            <person name="Cheung F."/>
            <person name="Xiao Y."/>
            <person name="Chan A."/>
            <person name="Moskal W.A."/>
            <person name="Town C.D."/>
        </authorList>
    </citation>
    <scope>NUCLEOTIDE SEQUENCE</scope>
</reference>
<organism evidence="1">
    <name type="scientific">Lotus japonicus</name>
    <name type="common">Lotus corniculatus var. japonicus</name>
    <dbReference type="NCBI Taxonomy" id="34305"/>
    <lineage>
        <taxon>Eukaryota</taxon>
        <taxon>Viridiplantae</taxon>
        <taxon>Streptophyta</taxon>
        <taxon>Embryophyta</taxon>
        <taxon>Tracheophyta</taxon>
        <taxon>Spermatophyta</taxon>
        <taxon>Magnoliopsida</taxon>
        <taxon>eudicotyledons</taxon>
        <taxon>Gunneridae</taxon>
        <taxon>Pentapetalae</taxon>
        <taxon>rosids</taxon>
        <taxon>fabids</taxon>
        <taxon>Fabales</taxon>
        <taxon>Fabaceae</taxon>
        <taxon>Papilionoideae</taxon>
        <taxon>50 kb inversion clade</taxon>
        <taxon>NPAAA clade</taxon>
        <taxon>Hologalegina</taxon>
        <taxon>robinioid clade</taxon>
        <taxon>Loteae</taxon>
        <taxon>Lotus</taxon>
    </lineage>
</organism>
<sequence>MGLFKSESVVYKPVNEVNLGPDSSEFYLQANVKAPRMTGILVKIFTWFLESRIFGGLLLYILKGNNLIHKLITNAELEEPPLYVPLHHFEDHKEKEVKCLDSALTPPDFFLILRTA</sequence>
<evidence type="ECO:0000313" key="1">
    <source>
        <dbReference type="EMBL" id="AFK43719.1"/>
    </source>
</evidence>
<protein>
    <submittedName>
        <fullName evidence="1">Uncharacterized protein</fullName>
    </submittedName>
</protein>
<dbReference type="EMBL" id="BT143925">
    <property type="protein sequence ID" value="AFK43719.1"/>
    <property type="molecule type" value="mRNA"/>
</dbReference>
<name>I3STX7_LOTJA</name>
<proteinExistence type="evidence at transcript level"/>